<dbReference type="RefSeq" id="WP_249916066.1">
    <property type="nucleotide sequence ID" value="NZ_JAMGBB010000001.1"/>
</dbReference>
<protein>
    <submittedName>
        <fullName evidence="1">Uncharacterized protein</fullName>
    </submittedName>
</protein>
<proteinExistence type="predicted"/>
<accession>A0ABT0SC86</accession>
<name>A0ABT0SC86_9SPHN</name>
<reference evidence="1" key="1">
    <citation type="submission" date="2022-05" db="EMBL/GenBank/DDBJ databases">
        <authorList>
            <person name="Jo J.-H."/>
            <person name="Im W.-T."/>
        </authorList>
    </citation>
    <scope>NUCLEOTIDE SEQUENCE</scope>
    <source>
        <strain evidence="1">RB56-2</strain>
    </source>
</reference>
<sequence>MDLNYLFYRQQVEHSRAKSGANEPARRAHEELARKYEERIEALTPEEYHFPMGESAPEAVG</sequence>
<keyword evidence="2" id="KW-1185">Reference proteome</keyword>
<evidence type="ECO:0000313" key="2">
    <source>
        <dbReference type="Proteomes" id="UP001165383"/>
    </source>
</evidence>
<organism evidence="1 2">
    <name type="scientific">Sphingomonas brevis</name>
    <dbReference type="NCBI Taxonomy" id="2908206"/>
    <lineage>
        <taxon>Bacteria</taxon>
        <taxon>Pseudomonadati</taxon>
        <taxon>Pseudomonadota</taxon>
        <taxon>Alphaproteobacteria</taxon>
        <taxon>Sphingomonadales</taxon>
        <taxon>Sphingomonadaceae</taxon>
        <taxon>Sphingomonas</taxon>
    </lineage>
</organism>
<evidence type="ECO:0000313" key="1">
    <source>
        <dbReference type="EMBL" id="MCL6741695.1"/>
    </source>
</evidence>
<gene>
    <name evidence="1" type="ORF">LZ518_11215</name>
</gene>
<dbReference type="EMBL" id="JAMGBB010000001">
    <property type="protein sequence ID" value="MCL6741695.1"/>
    <property type="molecule type" value="Genomic_DNA"/>
</dbReference>
<comment type="caution">
    <text evidence="1">The sequence shown here is derived from an EMBL/GenBank/DDBJ whole genome shotgun (WGS) entry which is preliminary data.</text>
</comment>
<dbReference type="Proteomes" id="UP001165383">
    <property type="component" value="Unassembled WGS sequence"/>
</dbReference>